<dbReference type="Proteomes" id="UP000281553">
    <property type="component" value="Unassembled WGS sequence"/>
</dbReference>
<gene>
    <name evidence="1" type="ORF">DILT_LOCUS17779</name>
</gene>
<evidence type="ECO:0000313" key="2">
    <source>
        <dbReference type="Proteomes" id="UP000281553"/>
    </source>
</evidence>
<reference evidence="1 2" key="1">
    <citation type="submission" date="2018-11" db="EMBL/GenBank/DDBJ databases">
        <authorList>
            <consortium name="Pathogen Informatics"/>
        </authorList>
    </citation>
    <scope>NUCLEOTIDE SEQUENCE [LARGE SCALE GENOMIC DNA]</scope>
</reference>
<organism evidence="1 2">
    <name type="scientific">Dibothriocephalus latus</name>
    <name type="common">Fish tapeworm</name>
    <name type="synonym">Diphyllobothrium latum</name>
    <dbReference type="NCBI Taxonomy" id="60516"/>
    <lineage>
        <taxon>Eukaryota</taxon>
        <taxon>Metazoa</taxon>
        <taxon>Spiralia</taxon>
        <taxon>Lophotrochozoa</taxon>
        <taxon>Platyhelminthes</taxon>
        <taxon>Cestoda</taxon>
        <taxon>Eucestoda</taxon>
        <taxon>Diphyllobothriidea</taxon>
        <taxon>Diphyllobothriidae</taxon>
        <taxon>Dibothriocephalus</taxon>
    </lineage>
</organism>
<evidence type="ECO:0000313" key="1">
    <source>
        <dbReference type="EMBL" id="VDN39162.1"/>
    </source>
</evidence>
<accession>A0A3P7R5M6</accession>
<sequence>MGPNGFSKSDDYDLWESRMKTFIETIGEGRRSAVLECMDNQVLIVARACNLTSSLITAIIFERLRREFGISSTPWAARKTLRDRRQLTEE</sequence>
<protein>
    <submittedName>
        <fullName evidence="1">Uncharacterized protein</fullName>
    </submittedName>
</protein>
<dbReference type="EMBL" id="UYRU01094701">
    <property type="protein sequence ID" value="VDN39162.1"/>
    <property type="molecule type" value="Genomic_DNA"/>
</dbReference>
<name>A0A3P7R5M6_DIBLA</name>
<keyword evidence="2" id="KW-1185">Reference proteome</keyword>
<dbReference type="OrthoDB" id="6270708at2759"/>
<dbReference type="AlphaFoldDB" id="A0A3P7R5M6"/>
<proteinExistence type="predicted"/>